<comment type="subcellular location">
    <subcellularLocation>
        <location evidence="2 15">Nucleus</location>
    </subcellularLocation>
</comment>
<dbReference type="eggNOG" id="KOG1975">
    <property type="taxonomic scope" value="Eukaryota"/>
</dbReference>
<dbReference type="CDD" id="cd02440">
    <property type="entry name" value="AdoMet_MTases"/>
    <property type="match status" value="1"/>
</dbReference>
<evidence type="ECO:0000256" key="17">
    <source>
        <dbReference type="PIRSR" id="PIRSR028762-2"/>
    </source>
</evidence>
<feature type="site" description="mRNA cap binding" evidence="17">
    <location>
        <position position="213"/>
    </location>
</feature>
<feature type="site" description="mRNA cap binding" evidence="17">
    <location>
        <position position="219"/>
    </location>
</feature>
<keyword evidence="8 15" id="KW-0694">RNA-binding</keyword>
<comment type="similarity">
    <text evidence="15">Belongs to the class I-like SAM-binding methyltransferase superfamily. mRNA cap 0 methyltransferase family.</text>
</comment>
<comment type="function">
    <text evidence="1">Responsible for methylating the 5'-cap structure of mRNAs.</text>
</comment>
<reference evidence="20 21" key="1">
    <citation type="submission" date="2013-02" db="EMBL/GenBank/DDBJ databases">
        <title>Genome sequence of Candida maltosa Xu316, a potential industrial strain for xylitol and ethanol production.</title>
        <authorList>
            <person name="Yu J."/>
            <person name="Wang Q."/>
            <person name="Geng X."/>
            <person name="Bao W."/>
            <person name="He P."/>
            <person name="Cai J."/>
        </authorList>
    </citation>
    <scope>NUCLEOTIDE SEQUENCE [LARGE SCALE GENOMIC DNA]</scope>
    <source>
        <strain evidence="21">Xu316</strain>
    </source>
</reference>
<evidence type="ECO:0000256" key="14">
    <source>
        <dbReference type="ARBA" id="ARBA00049739"/>
    </source>
</evidence>
<feature type="compositionally biased region" description="Basic and acidic residues" evidence="18">
    <location>
        <begin position="84"/>
        <end position="103"/>
    </location>
</feature>
<evidence type="ECO:0000256" key="4">
    <source>
        <dbReference type="ARBA" id="ARBA00022603"/>
    </source>
</evidence>
<evidence type="ECO:0000256" key="11">
    <source>
        <dbReference type="ARBA" id="ARBA00032772"/>
    </source>
</evidence>
<dbReference type="FunFam" id="3.40.50.150:FF:000280">
    <property type="entry name" value="mRNA cap guanine-N7 methyltransferase"/>
    <property type="match status" value="1"/>
</dbReference>
<feature type="binding site" evidence="17">
    <location>
        <begin position="182"/>
        <end position="183"/>
    </location>
    <ligand>
        <name>mRNA</name>
        <dbReference type="ChEBI" id="CHEBI:33699"/>
    </ligand>
</feature>
<dbReference type="InterPro" id="IPR004971">
    <property type="entry name" value="mRNA_G-N7_MeTrfase_dom"/>
</dbReference>
<dbReference type="Proteomes" id="UP000011777">
    <property type="component" value="Unassembled WGS sequence"/>
</dbReference>
<evidence type="ECO:0000256" key="12">
    <source>
        <dbReference type="ARBA" id="ARBA00033387"/>
    </source>
</evidence>
<dbReference type="HOGENOM" id="CLU_020346_2_0_1"/>
<dbReference type="PROSITE" id="PS51562">
    <property type="entry name" value="RNA_CAP0_MT"/>
    <property type="match status" value="1"/>
</dbReference>
<evidence type="ECO:0000256" key="10">
    <source>
        <dbReference type="ARBA" id="ARBA00023242"/>
    </source>
</evidence>
<feature type="binding site" evidence="16">
    <location>
        <position position="303"/>
    </location>
    <ligand>
        <name>S-adenosyl-L-methionine</name>
        <dbReference type="ChEBI" id="CHEBI:59789"/>
    </ligand>
</feature>
<dbReference type="InterPro" id="IPR029063">
    <property type="entry name" value="SAM-dependent_MTases_sf"/>
</dbReference>
<dbReference type="PANTHER" id="PTHR12189">
    <property type="entry name" value="MRNA GUANINE-7- METHYLTRANSFERASE"/>
    <property type="match status" value="1"/>
</dbReference>
<evidence type="ECO:0000256" key="9">
    <source>
        <dbReference type="ARBA" id="ARBA00023042"/>
    </source>
</evidence>
<evidence type="ECO:0000256" key="1">
    <source>
        <dbReference type="ARBA" id="ARBA00003378"/>
    </source>
</evidence>
<keyword evidence="21" id="KW-1185">Reference proteome</keyword>
<evidence type="ECO:0000256" key="18">
    <source>
        <dbReference type="SAM" id="MobiDB-lite"/>
    </source>
</evidence>
<dbReference type="InterPro" id="IPR016899">
    <property type="entry name" value="mRNA_G-N7_MeTrfase_euk"/>
</dbReference>
<dbReference type="PIRSF" id="PIRSF028762">
    <property type="entry name" value="ABD1"/>
    <property type="match status" value="1"/>
</dbReference>
<feature type="compositionally biased region" description="Basic and acidic residues" evidence="18">
    <location>
        <begin position="49"/>
        <end position="61"/>
    </location>
</feature>
<keyword evidence="7 15" id="KW-0949">S-adenosyl-L-methionine</keyword>
<dbReference type="EMBL" id="AOGT01000839">
    <property type="protein sequence ID" value="EMG49057.1"/>
    <property type="molecule type" value="Genomic_DNA"/>
</dbReference>
<evidence type="ECO:0000256" key="8">
    <source>
        <dbReference type="ARBA" id="ARBA00022884"/>
    </source>
</evidence>
<feature type="binding site" evidence="16">
    <location>
        <position position="210"/>
    </location>
    <ligand>
        <name>S-adenosyl-L-methionine</name>
        <dbReference type="ChEBI" id="CHEBI:59789"/>
    </ligand>
</feature>
<comment type="caution">
    <text evidence="20">The sequence shown here is derived from an EMBL/GenBank/DDBJ whole genome shotgun (WGS) entry which is preliminary data.</text>
</comment>
<protein>
    <recommendedName>
        <fullName evidence="14 15">mRNA cap guanine-N(7) methyltransferase</fullName>
        <ecNumber evidence="3 15">2.1.1.56</ecNumber>
    </recommendedName>
    <alternativeName>
        <fullName evidence="11 15">mRNA (guanine-N(7))-methyltransferase</fullName>
    </alternativeName>
    <alternativeName>
        <fullName evidence="12 15">mRNA cap methyltransferase</fullName>
    </alternativeName>
</protein>
<dbReference type="PANTHER" id="PTHR12189:SF2">
    <property type="entry name" value="MRNA CAP GUANINE-N7 METHYLTRANSFERASE"/>
    <property type="match status" value="1"/>
</dbReference>
<comment type="catalytic activity">
    <reaction evidence="13">
        <text>a 5'-end (5'-triphosphoguanosine)-ribonucleoside in mRNA + S-adenosyl-L-methionine = a 5'-end (N(7)-methyl 5'-triphosphoguanosine)-ribonucleoside in mRNA + S-adenosyl-L-homocysteine</text>
        <dbReference type="Rhea" id="RHEA:67008"/>
        <dbReference type="Rhea" id="RHEA-COMP:17166"/>
        <dbReference type="Rhea" id="RHEA-COMP:17167"/>
        <dbReference type="ChEBI" id="CHEBI:57856"/>
        <dbReference type="ChEBI" id="CHEBI:59789"/>
        <dbReference type="ChEBI" id="CHEBI:156461"/>
        <dbReference type="ChEBI" id="CHEBI:167617"/>
        <dbReference type="EC" id="2.1.1.56"/>
    </reaction>
</comment>
<name>M3HNL0_CANMX</name>
<dbReference type="OrthoDB" id="10248867at2759"/>
<dbReference type="EC" id="2.1.1.56" evidence="3 15"/>
<dbReference type="InterPro" id="IPR039753">
    <property type="entry name" value="RG7MT1"/>
</dbReference>
<evidence type="ECO:0000256" key="15">
    <source>
        <dbReference type="PIRNR" id="PIRNR028762"/>
    </source>
</evidence>
<evidence type="ECO:0000256" key="2">
    <source>
        <dbReference type="ARBA" id="ARBA00004123"/>
    </source>
</evidence>
<dbReference type="Gene3D" id="3.40.50.150">
    <property type="entry name" value="Vaccinia Virus protein VP39"/>
    <property type="match status" value="1"/>
</dbReference>
<keyword evidence="9 15" id="KW-0506">mRNA capping</keyword>
<keyword evidence="4 15" id="KW-0489">Methyltransferase</keyword>
<evidence type="ECO:0000256" key="6">
    <source>
        <dbReference type="ARBA" id="ARBA00022679"/>
    </source>
</evidence>
<evidence type="ECO:0000256" key="7">
    <source>
        <dbReference type="ARBA" id="ARBA00022691"/>
    </source>
</evidence>
<keyword evidence="6 15" id="KW-0808">Transferase</keyword>
<dbReference type="GO" id="GO:0005634">
    <property type="term" value="C:nucleus"/>
    <property type="evidence" value="ECO:0007669"/>
    <property type="project" value="UniProtKB-SubCell"/>
</dbReference>
<dbReference type="OMA" id="KPFLEVW"/>
<keyword evidence="5 15" id="KW-0507">mRNA processing</keyword>
<organism evidence="20 21">
    <name type="scientific">Candida maltosa (strain Xu316)</name>
    <name type="common">Yeast</name>
    <dbReference type="NCBI Taxonomy" id="1245528"/>
    <lineage>
        <taxon>Eukaryota</taxon>
        <taxon>Fungi</taxon>
        <taxon>Dikarya</taxon>
        <taxon>Ascomycota</taxon>
        <taxon>Saccharomycotina</taxon>
        <taxon>Pichiomycetes</taxon>
        <taxon>Debaryomycetaceae</taxon>
        <taxon>Candida/Lodderomyces clade</taxon>
        <taxon>Candida</taxon>
    </lineage>
</organism>
<evidence type="ECO:0000256" key="5">
    <source>
        <dbReference type="ARBA" id="ARBA00022664"/>
    </source>
</evidence>
<evidence type="ECO:0000313" key="20">
    <source>
        <dbReference type="EMBL" id="EMG49057.1"/>
    </source>
</evidence>
<feature type="binding site" evidence="16">
    <location>
        <position position="186"/>
    </location>
    <ligand>
        <name>S-adenosyl-L-methionine</name>
        <dbReference type="ChEBI" id="CHEBI:59789"/>
    </ligand>
</feature>
<dbReference type="GO" id="GO:0003723">
    <property type="term" value="F:RNA binding"/>
    <property type="evidence" value="ECO:0007669"/>
    <property type="project" value="UniProtKB-KW"/>
</dbReference>
<accession>M3HNL0</accession>
<feature type="site" description="mRNA cap binding" evidence="17">
    <location>
        <position position="244"/>
    </location>
</feature>
<feature type="binding site" evidence="16">
    <location>
        <position position="232"/>
    </location>
    <ligand>
        <name>S-adenosyl-L-methionine</name>
        <dbReference type="ChEBI" id="CHEBI:59789"/>
    </ligand>
</feature>
<gene>
    <name evidence="20" type="ORF">G210_0265</name>
</gene>
<feature type="site" description="mRNA cap binding" evidence="17">
    <location>
        <position position="307"/>
    </location>
</feature>
<evidence type="ECO:0000256" key="3">
    <source>
        <dbReference type="ARBA" id="ARBA00011926"/>
    </source>
</evidence>
<feature type="compositionally biased region" description="Low complexity" evidence="18">
    <location>
        <begin position="63"/>
        <end position="74"/>
    </location>
</feature>
<sequence length="512" mass="59217">MSTDTYEPGAAKRLKKEESGFSRKREISTTSVPGSIYANPKDNTPAWLRPKENNKYDKYGERPSASKPATTSTSDPRLNRLKRAREESNDHDARDDHHEQQQHEEEEERISPYIHLQVANPSVNHLQQQHENKYHTFQSRISNREHRDINSIVRAHYNQRTQQAKHQGSRTNSPIYKLRNFNNAIKYILLGNWGKHDPEQSDLFSLLDLCCGKGGDLNKCEFIKIDQYIGVDIADLSVKEAYERYSKQKARFKSANRSSSNRYNFEGCFATGDCFTQFVPDILEPNFPGIIDRAFPVDVVSTQFSLHYSFESEEKVRTLLTNVTRSLRKGGRFIGTIPSSDFIKQQITDKKLVRDENGKMKFGNGLYSVTFDKDPPEDGIFRPAFGNKYNYWLKDAVDNVPEYVVPFDTLRSLCEEYDLVLKYKKGFIDIFNQEIPKYFSKLNKNLIEGMKRSDGKYGAEGEEKEAVGFYVGFVFEKYLQQKKIPQKIFFKKTMGVSINRKKEDVPSNLNNN</sequence>
<feature type="domain" description="MRNA cap 0 methyltransferase" evidence="19">
    <location>
        <begin position="173"/>
        <end position="478"/>
    </location>
</feature>
<dbReference type="Pfam" id="PF03291">
    <property type="entry name" value="mRNA_G-N7_MeTrfase"/>
    <property type="match status" value="1"/>
</dbReference>
<dbReference type="GO" id="GO:0004482">
    <property type="term" value="F:mRNA 5'-cap (guanine-N7-)-methyltransferase activity"/>
    <property type="evidence" value="ECO:0007669"/>
    <property type="project" value="UniProtKB-EC"/>
</dbReference>
<feature type="region of interest" description="Disordered" evidence="18">
    <location>
        <begin position="1"/>
        <end position="108"/>
    </location>
</feature>
<evidence type="ECO:0000313" key="21">
    <source>
        <dbReference type="Proteomes" id="UP000011777"/>
    </source>
</evidence>
<evidence type="ECO:0000256" key="16">
    <source>
        <dbReference type="PIRSR" id="PIRSR028762-1"/>
    </source>
</evidence>
<feature type="compositionally biased region" description="Basic and acidic residues" evidence="18">
    <location>
        <begin position="15"/>
        <end position="27"/>
    </location>
</feature>
<evidence type="ECO:0000256" key="13">
    <source>
        <dbReference type="ARBA" id="ARBA00044712"/>
    </source>
</evidence>
<dbReference type="STRING" id="1245528.M3HNL0"/>
<dbReference type="SUPFAM" id="SSF53335">
    <property type="entry name" value="S-adenosyl-L-methionine-dependent methyltransferases"/>
    <property type="match status" value="1"/>
</dbReference>
<feature type="binding site" evidence="16">
    <location>
        <position position="308"/>
    </location>
    <ligand>
        <name>S-adenosyl-L-methionine</name>
        <dbReference type="ChEBI" id="CHEBI:59789"/>
    </ligand>
</feature>
<feature type="site" description="mRNA cap binding" evidence="17">
    <location>
        <position position="470"/>
    </location>
</feature>
<proteinExistence type="inferred from homology"/>
<keyword evidence="10 15" id="KW-0539">Nucleus</keyword>
<feature type="site" description="mRNA cap binding" evidence="17">
    <location>
        <position position="402"/>
    </location>
</feature>
<feature type="binding site" evidence="16">
    <location>
        <position position="273"/>
    </location>
    <ligand>
        <name>S-adenosyl-L-methionine</name>
        <dbReference type="ChEBI" id="CHEBI:59789"/>
    </ligand>
</feature>
<evidence type="ECO:0000259" key="19">
    <source>
        <dbReference type="PROSITE" id="PS51562"/>
    </source>
</evidence>
<dbReference type="AlphaFoldDB" id="M3HNL0"/>